<dbReference type="InterPro" id="IPR002104">
    <property type="entry name" value="Integrase_catalytic"/>
</dbReference>
<proteinExistence type="predicted"/>
<sequence>MGSIRKNGAKWRADIFKLGVRKSKSFKTKAEANVWIVDEERKLENYKNGIPEDMLFSALIEKYQEEVTVKKRGARSELLRLNRFLKHPITDLYIKDLTRRDFEDWRDQRLKEVSPPSVLRELNTIHAILKYAVNHNLIAKNPATGMEKPKDSKERTQRYSESDINKILEVAGYDENTAPDTQYKRLAIAMLFAIETAMRAGEIASLKWNNINLDKRIAHLPMTKNGHSRDVPLSSKAVQLINQLEKVKSDKSDLVFLITPETLSTLFRRLKNRAGLSYLHFHDTRREALSRLAKKVDVMTLAKISGHRDIKILLNTYYAPNMTDVASLLD</sequence>
<dbReference type="GO" id="GO:0003677">
    <property type="term" value="F:DNA binding"/>
    <property type="evidence" value="ECO:0007669"/>
    <property type="project" value="UniProtKB-UniRule"/>
</dbReference>
<dbReference type="Gene3D" id="1.10.150.130">
    <property type="match status" value="1"/>
</dbReference>
<evidence type="ECO:0000256" key="4">
    <source>
        <dbReference type="PROSITE-ProRule" id="PRU01248"/>
    </source>
</evidence>
<dbReference type="AlphaFoldDB" id="A0A377HZ24"/>
<protein>
    <submittedName>
        <fullName evidence="8">Site-specific tyrosine recombinase XerC</fullName>
    </submittedName>
</protein>
<dbReference type="GO" id="GO:0015074">
    <property type="term" value="P:DNA integration"/>
    <property type="evidence" value="ECO:0007669"/>
    <property type="project" value="UniProtKB-KW"/>
</dbReference>
<feature type="domain" description="Core-binding (CB)" evidence="6">
    <location>
        <begin position="54"/>
        <end position="133"/>
    </location>
</feature>
<evidence type="ECO:0000256" key="1">
    <source>
        <dbReference type="ARBA" id="ARBA00022908"/>
    </source>
</evidence>
<reference evidence="8 9" key="1">
    <citation type="submission" date="2018-06" db="EMBL/GenBank/DDBJ databases">
        <authorList>
            <consortium name="Pathogen Informatics"/>
            <person name="Doyle S."/>
        </authorList>
    </citation>
    <scope>NUCLEOTIDE SEQUENCE [LARGE SCALE GENOMIC DNA]</scope>
    <source>
        <strain evidence="8 9">NCTC11413</strain>
    </source>
</reference>
<dbReference type="GeneID" id="77264097"/>
<name>A0A377HZ24_9PAST</name>
<dbReference type="InterPro" id="IPR010998">
    <property type="entry name" value="Integrase_recombinase_N"/>
</dbReference>
<dbReference type="Pfam" id="PF00589">
    <property type="entry name" value="Phage_integrase"/>
    <property type="match status" value="1"/>
</dbReference>
<dbReference type="InterPro" id="IPR050090">
    <property type="entry name" value="Tyrosine_recombinase_XerCD"/>
</dbReference>
<dbReference type="SUPFAM" id="SSF56349">
    <property type="entry name" value="DNA breaking-rejoining enzymes"/>
    <property type="match status" value="1"/>
</dbReference>
<dbReference type="RefSeq" id="WP_018345976.1">
    <property type="nucleotide sequence ID" value="NZ_UGGZ01000001.1"/>
</dbReference>
<dbReference type="Proteomes" id="UP000254232">
    <property type="component" value="Unassembled WGS sequence"/>
</dbReference>
<gene>
    <name evidence="7" type="ORF">NCTC11413_00747</name>
    <name evidence="8" type="ORF">NCTC11413_02535</name>
</gene>
<evidence type="ECO:0000259" key="6">
    <source>
        <dbReference type="PROSITE" id="PS51900"/>
    </source>
</evidence>
<accession>A0A377HZ24</accession>
<keyword evidence="3" id="KW-0233">DNA recombination</keyword>
<dbReference type="PANTHER" id="PTHR30349">
    <property type="entry name" value="PHAGE INTEGRASE-RELATED"/>
    <property type="match status" value="1"/>
</dbReference>
<evidence type="ECO:0000259" key="5">
    <source>
        <dbReference type="PROSITE" id="PS51898"/>
    </source>
</evidence>
<dbReference type="InterPro" id="IPR013762">
    <property type="entry name" value="Integrase-like_cat_sf"/>
</dbReference>
<dbReference type="EMBL" id="UGGZ01000001">
    <property type="protein sequence ID" value="STO37633.1"/>
    <property type="molecule type" value="Genomic_DNA"/>
</dbReference>
<dbReference type="InterPro" id="IPR044068">
    <property type="entry name" value="CB"/>
</dbReference>
<keyword evidence="1" id="KW-0229">DNA integration</keyword>
<dbReference type="GO" id="GO:0006310">
    <property type="term" value="P:DNA recombination"/>
    <property type="evidence" value="ECO:0007669"/>
    <property type="project" value="UniProtKB-KW"/>
</dbReference>
<evidence type="ECO:0000256" key="2">
    <source>
        <dbReference type="ARBA" id="ARBA00023125"/>
    </source>
</evidence>
<dbReference type="PROSITE" id="PS51898">
    <property type="entry name" value="TYR_RECOMBINASE"/>
    <property type="match status" value="1"/>
</dbReference>
<evidence type="ECO:0000256" key="3">
    <source>
        <dbReference type="ARBA" id="ARBA00023172"/>
    </source>
</evidence>
<evidence type="ECO:0000313" key="7">
    <source>
        <dbReference type="EMBL" id="STO37633.1"/>
    </source>
</evidence>
<evidence type="ECO:0000313" key="9">
    <source>
        <dbReference type="Proteomes" id="UP000254232"/>
    </source>
</evidence>
<dbReference type="EMBL" id="UGGZ01000002">
    <property type="protein sequence ID" value="STO61176.1"/>
    <property type="molecule type" value="Genomic_DNA"/>
</dbReference>
<dbReference type="Gene3D" id="1.10.443.10">
    <property type="entry name" value="Intergrase catalytic core"/>
    <property type="match status" value="1"/>
</dbReference>
<organism evidence="8 9">
    <name type="scientific">Gallibacterium anatis</name>
    <dbReference type="NCBI Taxonomy" id="750"/>
    <lineage>
        <taxon>Bacteria</taxon>
        <taxon>Pseudomonadati</taxon>
        <taxon>Pseudomonadota</taxon>
        <taxon>Gammaproteobacteria</taxon>
        <taxon>Pasteurellales</taxon>
        <taxon>Pasteurellaceae</taxon>
        <taxon>Gallibacterium</taxon>
    </lineage>
</organism>
<keyword evidence="2 4" id="KW-0238">DNA-binding</keyword>
<dbReference type="PROSITE" id="PS51900">
    <property type="entry name" value="CB"/>
    <property type="match status" value="1"/>
</dbReference>
<evidence type="ECO:0000313" key="8">
    <source>
        <dbReference type="EMBL" id="STO61176.1"/>
    </source>
</evidence>
<dbReference type="CDD" id="cd00796">
    <property type="entry name" value="INT_Rci_Hp1_C"/>
    <property type="match status" value="1"/>
</dbReference>
<feature type="domain" description="Tyr recombinase" evidence="5">
    <location>
        <begin position="154"/>
        <end position="330"/>
    </location>
</feature>
<dbReference type="PANTHER" id="PTHR30349:SF94">
    <property type="entry name" value="INTEGRASE_RECOMBINASE HI_1414-RELATED"/>
    <property type="match status" value="1"/>
</dbReference>
<dbReference type="InterPro" id="IPR011010">
    <property type="entry name" value="DNA_brk_join_enz"/>
</dbReference>